<accession>A0A150TWJ1</accession>
<evidence type="ECO:0000256" key="4">
    <source>
        <dbReference type="ARBA" id="ARBA00023172"/>
    </source>
</evidence>
<evidence type="ECO:0000256" key="3">
    <source>
        <dbReference type="ARBA" id="ARBA00023125"/>
    </source>
</evidence>
<organism evidence="9 10">
    <name type="scientific">Sorangium cellulosum</name>
    <name type="common">Polyangium cellulosum</name>
    <dbReference type="NCBI Taxonomy" id="56"/>
    <lineage>
        <taxon>Bacteria</taxon>
        <taxon>Pseudomonadati</taxon>
        <taxon>Myxococcota</taxon>
        <taxon>Polyangia</taxon>
        <taxon>Polyangiales</taxon>
        <taxon>Polyangiaceae</taxon>
        <taxon>Sorangium</taxon>
    </lineage>
</organism>
<dbReference type="PANTHER" id="PTHR30349">
    <property type="entry name" value="PHAGE INTEGRASE-RELATED"/>
    <property type="match status" value="1"/>
</dbReference>
<dbReference type="InterPro" id="IPR013762">
    <property type="entry name" value="Integrase-like_cat_sf"/>
</dbReference>
<sequence length="358" mass="40755">MSKRRYVLGQPHLLRRRGKNKLWTGWIEGREVSLGTADRAEAQRKLDELAARPRSDDVAAERGGAEDRAPAPHPPLLSALALLFAEHCQPPRHTKKTADSYAHRVSTFVEAMEKKQITRTDQVTFKVMSAYVRERSAEVSAATVNRDLTPIRRMFAFAKREGHIEKNPFKHEDFAELKLREPRPKPNALALSPKQVDIFLAKADEMAKPGYAALFRLTAGSAIRIDEARHYEPRDIDVQRGILTITPKKNWTTKGYRYRDIPVSKNTVDALLAFVGVRDNLALDDKAVWNEIQRVRNAARLPKFSIHDLRRAWASAMHKNGASIKQVSVWLGHCAVQVTERYIRIFETDSTGHEFLPR</sequence>
<evidence type="ECO:0000256" key="5">
    <source>
        <dbReference type="PROSITE-ProRule" id="PRU01248"/>
    </source>
</evidence>
<dbReference type="Pfam" id="PF02899">
    <property type="entry name" value="Phage_int_SAM_1"/>
    <property type="match status" value="1"/>
</dbReference>
<dbReference type="Gene3D" id="1.10.443.10">
    <property type="entry name" value="Intergrase catalytic core"/>
    <property type="match status" value="2"/>
</dbReference>
<evidence type="ECO:0000313" key="9">
    <source>
        <dbReference type="EMBL" id="KYG09081.1"/>
    </source>
</evidence>
<evidence type="ECO:0000259" key="8">
    <source>
        <dbReference type="PROSITE" id="PS51900"/>
    </source>
</evidence>
<dbReference type="Pfam" id="PF00589">
    <property type="entry name" value="Phage_integrase"/>
    <property type="match status" value="1"/>
</dbReference>
<dbReference type="Gene3D" id="1.10.150.130">
    <property type="match status" value="1"/>
</dbReference>
<feature type="domain" description="Tyr recombinase" evidence="7">
    <location>
        <begin position="186"/>
        <end position="355"/>
    </location>
</feature>
<protein>
    <recommendedName>
        <fullName evidence="11">Integrase</fullName>
    </recommendedName>
</protein>
<keyword evidence="3 5" id="KW-0238">DNA-binding</keyword>
<dbReference type="AlphaFoldDB" id="A0A150TWJ1"/>
<dbReference type="PROSITE" id="PS51898">
    <property type="entry name" value="TYR_RECOMBINASE"/>
    <property type="match status" value="1"/>
</dbReference>
<evidence type="ECO:0000313" key="10">
    <source>
        <dbReference type="Proteomes" id="UP000075502"/>
    </source>
</evidence>
<dbReference type="PROSITE" id="PS51900">
    <property type="entry name" value="CB"/>
    <property type="match status" value="1"/>
</dbReference>
<dbReference type="InterPro" id="IPR004107">
    <property type="entry name" value="Integrase_SAM-like_N"/>
</dbReference>
<dbReference type="InterPro" id="IPR050090">
    <property type="entry name" value="Tyrosine_recombinase_XerCD"/>
</dbReference>
<evidence type="ECO:0000256" key="1">
    <source>
        <dbReference type="ARBA" id="ARBA00008857"/>
    </source>
</evidence>
<comment type="similarity">
    <text evidence="1">Belongs to the 'phage' integrase family.</text>
</comment>
<evidence type="ECO:0000256" key="6">
    <source>
        <dbReference type="SAM" id="MobiDB-lite"/>
    </source>
</evidence>
<dbReference type="InterPro" id="IPR011010">
    <property type="entry name" value="DNA_brk_join_enz"/>
</dbReference>
<dbReference type="PANTHER" id="PTHR30349:SF64">
    <property type="entry name" value="PROPHAGE INTEGRASE INTD-RELATED"/>
    <property type="match status" value="1"/>
</dbReference>
<keyword evidence="2" id="KW-0229">DNA integration</keyword>
<dbReference type="Proteomes" id="UP000075502">
    <property type="component" value="Unassembled WGS sequence"/>
</dbReference>
<feature type="domain" description="Core-binding (CB)" evidence="8">
    <location>
        <begin position="75"/>
        <end position="159"/>
    </location>
</feature>
<reference evidence="9 10" key="1">
    <citation type="submission" date="2014-02" db="EMBL/GenBank/DDBJ databases">
        <title>The small core and large imbalanced accessory genome model reveals a collaborative survival strategy of Sorangium cellulosum strains in nature.</title>
        <authorList>
            <person name="Han K."/>
            <person name="Peng R."/>
            <person name="Blom J."/>
            <person name="Li Y.-Z."/>
        </authorList>
    </citation>
    <scope>NUCLEOTIDE SEQUENCE [LARGE SCALE GENOMIC DNA]</scope>
    <source>
        <strain evidence="9 10">So0007-03</strain>
    </source>
</reference>
<proteinExistence type="inferred from homology"/>
<gene>
    <name evidence="9" type="ORF">BE21_20010</name>
</gene>
<dbReference type="EMBL" id="JEME01000783">
    <property type="protein sequence ID" value="KYG09081.1"/>
    <property type="molecule type" value="Genomic_DNA"/>
</dbReference>
<dbReference type="InterPro" id="IPR010998">
    <property type="entry name" value="Integrase_recombinase_N"/>
</dbReference>
<dbReference type="InterPro" id="IPR002104">
    <property type="entry name" value="Integrase_catalytic"/>
</dbReference>
<dbReference type="GO" id="GO:0003677">
    <property type="term" value="F:DNA binding"/>
    <property type="evidence" value="ECO:0007669"/>
    <property type="project" value="UniProtKB-UniRule"/>
</dbReference>
<dbReference type="InterPro" id="IPR044068">
    <property type="entry name" value="CB"/>
</dbReference>
<dbReference type="GO" id="GO:0015074">
    <property type="term" value="P:DNA integration"/>
    <property type="evidence" value="ECO:0007669"/>
    <property type="project" value="UniProtKB-KW"/>
</dbReference>
<evidence type="ECO:0008006" key="11">
    <source>
        <dbReference type="Google" id="ProtNLM"/>
    </source>
</evidence>
<name>A0A150TWJ1_SORCE</name>
<dbReference type="SUPFAM" id="SSF56349">
    <property type="entry name" value="DNA breaking-rejoining enzymes"/>
    <property type="match status" value="1"/>
</dbReference>
<evidence type="ECO:0000256" key="2">
    <source>
        <dbReference type="ARBA" id="ARBA00022908"/>
    </source>
</evidence>
<keyword evidence="4" id="KW-0233">DNA recombination</keyword>
<feature type="compositionally biased region" description="Basic and acidic residues" evidence="6">
    <location>
        <begin position="46"/>
        <end position="70"/>
    </location>
</feature>
<evidence type="ECO:0000259" key="7">
    <source>
        <dbReference type="PROSITE" id="PS51898"/>
    </source>
</evidence>
<comment type="caution">
    <text evidence="9">The sequence shown here is derived from an EMBL/GenBank/DDBJ whole genome shotgun (WGS) entry which is preliminary data.</text>
</comment>
<dbReference type="GO" id="GO:0006310">
    <property type="term" value="P:DNA recombination"/>
    <property type="evidence" value="ECO:0007669"/>
    <property type="project" value="UniProtKB-KW"/>
</dbReference>
<feature type="region of interest" description="Disordered" evidence="6">
    <location>
        <begin position="46"/>
        <end position="72"/>
    </location>
</feature>